<dbReference type="Proteomes" id="UP001250791">
    <property type="component" value="Unassembled WGS sequence"/>
</dbReference>
<accession>A0ABU1SUE1</accession>
<reference evidence="2 3" key="1">
    <citation type="submission" date="2023-07" db="EMBL/GenBank/DDBJ databases">
        <title>Sorghum-associated microbial communities from plants grown in Nebraska, USA.</title>
        <authorList>
            <person name="Schachtman D."/>
        </authorList>
    </citation>
    <scope>NUCLEOTIDE SEQUENCE [LARGE SCALE GENOMIC DNA]</scope>
    <source>
        <strain evidence="2 3">3199</strain>
    </source>
</reference>
<protein>
    <submittedName>
        <fullName evidence="2">Uncharacterized protein</fullName>
    </submittedName>
</protein>
<comment type="caution">
    <text evidence="2">The sequence shown here is derived from an EMBL/GenBank/DDBJ whole genome shotgun (WGS) entry which is preliminary data.</text>
</comment>
<gene>
    <name evidence="2" type="ORF">J2W52_003684</name>
</gene>
<keyword evidence="3" id="KW-1185">Reference proteome</keyword>
<evidence type="ECO:0000313" key="2">
    <source>
        <dbReference type="EMBL" id="MDR6902053.1"/>
    </source>
</evidence>
<evidence type="ECO:0000313" key="3">
    <source>
        <dbReference type="Proteomes" id="UP001250791"/>
    </source>
</evidence>
<evidence type="ECO:0000256" key="1">
    <source>
        <dbReference type="SAM" id="MobiDB-lite"/>
    </source>
</evidence>
<feature type="compositionally biased region" description="Polar residues" evidence="1">
    <location>
        <begin position="1"/>
        <end position="13"/>
    </location>
</feature>
<feature type="region of interest" description="Disordered" evidence="1">
    <location>
        <begin position="1"/>
        <end position="36"/>
    </location>
</feature>
<sequence>MSRQFAPSKSLITTGDRPLPQRNGGSRHAAGDSLSS</sequence>
<name>A0ABU1SUE1_9HYPH</name>
<dbReference type="EMBL" id="JAVDUP010000004">
    <property type="protein sequence ID" value="MDR6902053.1"/>
    <property type="molecule type" value="Genomic_DNA"/>
</dbReference>
<proteinExistence type="predicted"/>
<organism evidence="2 3">
    <name type="scientific">Rhizobium miluonense</name>
    <dbReference type="NCBI Taxonomy" id="411945"/>
    <lineage>
        <taxon>Bacteria</taxon>
        <taxon>Pseudomonadati</taxon>
        <taxon>Pseudomonadota</taxon>
        <taxon>Alphaproteobacteria</taxon>
        <taxon>Hyphomicrobiales</taxon>
        <taxon>Rhizobiaceae</taxon>
        <taxon>Rhizobium/Agrobacterium group</taxon>
        <taxon>Rhizobium</taxon>
    </lineage>
</organism>